<reference evidence="1 2" key="1">
    <citation type="submission" date="2016-10" db="EMBL/GenBank/DDBJ databases">
        <authorList>
            <person name="de Groot N.N."/>
        </authorList>
    </citation>
    <scope>NUCLEOTIDE SEQUENCE [LARGE SCALE GENOMIC DNA]</scope>
    <source>
        <strain evidence="1 2">CPCC 202699</strain>
    </source>
</reference>
<dbReference type="SUPFAM" id="SSF52309">
    <property type="entry name" value="N-(deoxy)ribosyltransferase-like"/>
    <property type="match status" value="1"/>
</dbReference>
<keyword evidence="2" id="KW-1185">Reference proteome</keyword>
<name>A0A1H3PJS8_9PSEU</name>
<evidence type="ECO:0000313" key="1">
    <source>
        <dbReference type="EMBL" id="SDZ01223.1"/>
    </source>
</evidence>
<organism evidence="1 2">
    <name type="scientific">Amycolatopsis xylanica</name>
    <dbReference type="NCBI Taxonomy" id="589385"/>
    <lineage>
        <taxon>Bacteria</taxon>
        <taxon>Bacillati</taxon>
        <taxon>Actinomycetota</taxon>
        <taxon>Actinomycetes</taxon>
        <taxon>Pseudonocardiales</taxon>
        <taxon>Pseudonocardiaceae</taxon>
        <taxon>Amycolatopsis</taxon>
    </lineage>
</organism>
<proteinExistence type="predicted"/>
<accession>A0A1H3PJS8</accession>
<protein>
    <submittedName>
        <fullName evidence="1">Uncharacterized protein</fullName>
    </submittedName>
</protein>
<dbReference type="AlphaFoldDB" id="A0A1H3PJS8"/>
<evidence type="ECO:0000313" key="2">
    <source>
        <dbReference type="Proteomes" id="UP000199515"/>
    </source>
</evidence>
<dbReference type="OrthoDB" id="4745173at2"/>
<gene>
    <name evidence="1" type="ORF">SAMN05421504_108248</name>
</gene>
<dbReference type="EMBL" id="FNON01000008">
    <property type="protein sequence ID" value="SDZ01223.1"/>
    <property type="molecule type" value="Genomic_DNA"/>
</dbReference>
<dbReference type="RefSeq" id="WP_091295696.1">
    <property type="nucleotide sequence ID" value="NZ_FNON01000008.1"/>
</dbReference>
<dbReference type="STRING" id="589385.SAMN05421504_108248"/>
<dbReference type="Proteomes" id="UP000199515">
    <property type="component" value="Unassembled WGS sequence"/>
</dbReference>
<sequence>MLTIWAEPVGDGVPYATEGPTNGGGLLHPWQTDDYSRWVTRAQMREAVERCDPGNMWYYSGIFRGKPVENSAKATAARHGGRTMMSMIEEFGLPTPYYTDYTELAAAFWRRASAGFSEAVRGEVKIIFGDTVRRRSTWERVEYPSLVANPHVTAIFWALPGTPFRPLWTRGQPALPDGLPGEITRQA</sequence>